<name>A0ABW0BLC6_9ACTN</name>
<reference evidence="6" key="1">
    <citation type="journal article" date="2019" name="Int. J. Syst. Evol. Microbiol.">
        <title>The Global Catalogue of Microorganisms (GCM) 10K type strain sequencing project: providing services to taxonomists for standard genome sequencing and annotation.</title>
        <authorList>
            <consortium name="The Broad Institute Genomics Platform"/>
            <consortium name="The Broad Institute Genome Sequencing Center for Infectious Disease"/>
            <person name="Wu L."/>
            <person name="Ma J."/>
        </authorList>
    </citation>
    <scope>NUCLEOTIDE SEQUENCE [LARGE SCALE GENOMIC DNA]</scope>
    <source>
        <strain evidence="6">DFY41</strain>
    </source>
</reference>
<keyword evidence="1 5" id="KW-0378">Hydrolase</keyword>
<dbReference type="Gene3D" id="3.90.245.10">
    <property type="entry name" value="Ribonucleoside hydrolase-like"/>
    <property type="match status" value="1"/>
</dbReference>
<keyword evidence="2" id="KW-0326">Glycosidase</keyword>
<evidence type="ECO:0000256" key="2">
    <source>
        <dbReference type="ARBA" id="ARBA00023295"/>
    </source>
</evidence>
<dbReference type="PANTHER" id="PTHR12304:SF4">
    <property type="entry name" value="URIDINE NUCLEOSIDASE"/>
    <property type="match status" value="1"/>
</dbReference>
<evidence type="ECO:0000313" key="6">
    <source>
        <dbReference type="Proteomes" id="UP001596087"/>
    </source>
</evidence>
<dbReference type="Pfam" id="PF01156">
    <property type="entry name" value="IU_nuc_hydro"/>
    <property type="match status" value="1"/>
</dbReference>
<protein>
    <submittedName>
        <fullName evidence="5">Nucleoside hydrolase</fullName>
    </submittedName>
</protein>
<dbReference type="RefSeq" id="WP_378591301.1">
    <property type="nucleotide sequence ID" value="NZ_JBHSKD010000018.1"/>
</dbReference>
<sequence length="325" mass="32909">MNRSAALALPAALLVPVLALGAWSGPSDDDGETSYELADAGAVSDPVPVVVDTDLGGDDLAALALLLRHPEVRVEAITIAGTGLVGCDPGVDVVADLLTALDQEPVPVACGREEAGPGALSMPVGWRETAARGSGIPRAGSTLEPSSVAAPELIGRLATRHPGLVVVALGPLTNLADLAGTSPRAFQHLAGIRAMGGSLDGPVVDGVAEWNAAADPASFDAVLSAAGVPLTLVPEDAVPDGTPPQLSAPLVRDVAAEVDYPRWWDLATAASLVSPYSGTVRPGAWRLDPAAPGRLVRTGSGGVDVVVELDEGYLEEEYASVFVPA</sequence>
<dbReference type="PANTHER" id="PTHR12304">
    <property type="entry name" value="INOSINE-URIDINE PREFERRING NUCLEOSIDE HYDROLASE"/>
    <property type="match status" value="1"/>
</dbReference>
<dbReference type="InterPro" id="IPR036452">
    <property type="entry name" value="Ribo_hydro-like"/>
</dbReference>
<dbReference type="Proteomes" id="UP001596087">
    <property type="component" value="Unassembled WGS sequence"/>
</dbReference>
<dbReference type="GO" id="GO:0016787">
    <property type="term" value="F:hydrolase activity"/>
    <property type="evidence" value="ECO:0007669"/>
    <property type="project" value="UniProtKB-KW"/>
</dbReference>
<organism evidence="5 6">
    <name type="scientific">Nocardioides taihuensis</name>
    <dbReference type="NCBI Taxonomy" id="1835606"/>
    <lineage>
        <taxon>Bacteria</taxon>
        <taxon>Bacillati</taxon>
        <taxon>Actinomycetota</taxon>
        <taxon>Actinomycetes</taxon>
        <taxon>Propionibacteriales</taxon>
        <taxon>Nocardioidaceae</taxon>
        <taxon>Nocardioides</taxon>
    </lineage>
</organism>
<evidence type="ECO:0000313" key="5">
    <source>
        <dbReference type="EMBL" id="MFC5177882.1"/>
    </source>
</evidence>
<keyword evidence="6" id="KW-1185">Reference proteome</keyword>
<accession>A0ABW0BLC6</accession>
<dbReference type="EMBL" id="JBHSKD010000018">
    <property type="protein sequence ID" value="MFC5177882.1"/>
    <property type="molecule type" value="Genomic_DNA"/>
</dbReference>
<proteinExistence type="predicted"/>
<evidence type="ECO:0000256" key="1">
    <source>
        <dbReference type="ARBA" id="ARBA00022801"/>
    </source>
</evidence>
<feature type="domain" description="Inosine/uridine-preferring nucleoside hydrolase" evidence="4">
    <location>
        <begin position="49"/>
        <end position="239"/>
    </location>
</feature>
<keyword evidence="3" id="KW-0732">Signal</keyword>
<dbReference type="InterPro" id="IPR023186">
    <property type="entry name" value="IUNH"/>
</dbReference>
<evidence type="ECO:0000259" key="4">
    <source>
        <dbReference type="Pfam" id="PF01156"/>
    </source>
</evidence>
<feature type="chain" id="PRO_5045181133" evidence="3">
    <location>
        <begin position="22"/>
        <end position="325"/>
    </location>
</feature>
<feature type="signal peptide" evidence="3">
    <location>
        <begin position="1"/>
        <end position="21"/>
    </location>
</feature>
<comment type="caution">
    <text evidence="5">The sequence shown here is derived from an EMBL/GenBank/DDBJ whole genome shotgun (WGS) entry which is preliminary data.</text>
</comment>
<dbReference type="InterPro" id="IPR001910">
    <property type="entry name" value="Inosine/uridine_hydrolase_dom"/>
</dbReference>
<gene>
    <name evidence="5" type="ORF">ACFPGP_14460</name>
</gene>
<dbReference type="SUPFAM" id="SSF53590">
    <property type="entry name" value="Nucleoside hydrolase"/>
    <property type="match status" value="1"/>
</dbReference>
<evidence type="ECO:0000256" key="3">
    <source>
        <dbReference type="SAM" id="SignalP"/>
    </source>
</evidence>